<dbReference type="EMBL" id="VWPJ01000014">
    <property type="protein sequence ID" value="KAA5604740.1"/>
    <property type="molecule type" value="Genomic_DNA"/>
</dbReference>
<comment type="subcellular location">
    <subcellularLocation>
        <location evidence="2">Cell membrane</location>
        <topology evidence="2">Multi-pass membrane protein</topology>
    </subcellularLocation>
</comment>
<dbReference type="InterPro" id="IPR003784">
    <property type="entry name" value="BioY"/>
</dbReference>
<feature type="transmembrane region" description="Helical" evidence="3">
    <location>
        <begin position="55"/>
        <end position="73"/>
    </location>
</feature>
<evidence type="ECO:0000256" key="1">
    <source>
        <dbReference type="ARBA" id="ARBA00010692"/>
    </source>
</evidence>
<dbReference type="Gene3D" id="1.10.1760.20">
    <property type="match status" value="1"/>
</dbReference>
<protein>
    <recommendedName>
        <fullName evidence="2">Biotin transporter</fullName>
    </recommendedName>
</protein>
<evidence type="ECO:0000313" key="4">
    <source>
        <dbReference type="EMBL" id="KAA5604740.1"/>
    </source>
</evidence>
<dbReference type="Proteomes" id="UP000324065">
    <property type="component" value="Unassembled WGS sequence"/>
</dbReference>
<keyword evidence="3" id="KW-0812">Transmembrane</keyword>
<reference evidence="4 5" key="1">
    <citation type="submission" date="2019-09" db="EMBL/GenBank/DDBJ databases">
        <title>Genome sequence of Roseospira marina, one of the more divergent members of the non-sulfur purple photosynthetic bacterial family, the Rhodospirillaceae.</title>
        <authorList>
            <person name="Meyer T."/>
            <person name="Kyndt J."/>
        </authorList>
    </citation>
    <scope>NUCLEOTIDE SEQUENCE [LARGE SCALE GENOMIC DNA]</scope>
    <source>
        <strain evidence="4 5">DSM 15113</strain>
    </source>
</reference>
<evidence type="ECO:0000313" key="5">
    <source>
        <dbReference type="Proteomes" id="UP000324065"/>
    </source>
</evidence>
<sequence length="203" mass="20743">MTAAALPATLAQAVWPTGPLGTRRAAQAARALVLALGGCLLIAVSAQIQVPMWPVPMTMQTFAVLLVGAMYGWRLGGATLALYLIAGALGLPVLASVPPPGEAWAYMTGPSGGYLAGFLVSALLVGGLAERGWDRTVLGTLASMTLGTALILGLGWAYLAHMIGPAAAFEQGVAPFVFGGLLKIALAAAVLPLAWTVVRRRTP</sequence>
<keyword evidence="2" id="KW-0813">Transport</keyword>
<feature type="transmembrane region" description="Helical" evidence="3">
    <location>
        <begin position="173"/>
        <end position="198"/>
    </location>
</feature>
<feature type="transmembrane region" description="Helical" evidence="3">
    <location>
        <begin position="31"/>
        <end position="49"/>
    </location>
</feature>
<dbReference type="GO" id="GO:0015225">
    <property type="term" value="F:biotin transmembrane transporter activity"/>
    <property type="evidence" value="ECO:0007669"/>
    <property type="project" value="UniProtKB-UniRule"/>
</dbReference>
<proteinExistence type="inferred from homology"/>
<keyword evidence="3" id="KW-1133">Transmembrane helix</keyword>
<feature type="transmembrane region" description="Helical" evidence="3">
    <location>
        <begin position="137"/>
        <end position="161"/>
    </location>
</feature>
<evidence type="ECO:0000256" key="3">
    <source>
        <dbReference type="SAM" id="Phobius"/>
    </source>
</evidence>
<dbReference type="Pfam" id="PF02632">
    <property type="entry name" value="BioY"/>
    <property type="match status" value="1"/>
</dbReference>
<keyword evidence="2 3" id="KW-0472">Membrane</keyword>
<keyword evidence="2" id="KW-1003">Cell membrane</keyword>
<dbReference type="GO" id="GO:0005886">
    <property type="term" value="C:plasma membrane"/>
    <property type="evidence" value="ECO:0007669"/>
    <property type="project" value="UniProtKB-SubCell"/>
</dbReference>
<feature type="transmembrane region" description="Helical" evidence="3">
    <location>
        <begin position="80"/>
        <end position="97"/>
    </location>
</feature>
<accession>A0A5M6I902</accession>
<name>A0A5M6I902_9PROT</name>
<dbReference type="PANTHER" id="PTHR34295:SF1">
    <property type="entry name" value="BIOTIN TRANSPORTER BIOY"/>
    <property type="match status" value="1"/>
</dbReference>
<dbReference type="PANTHER" id="PTHR34295">
    <property type="entry name" value="BIOTIN TRANSPORTER BIOY"/>
    <property type="match status" value="1"/>
</dbReference>
<comment type="caution">
    <text evidence="4">The sequence shown here is derived from an EMBL/GenBank/DDBJ whole genome shotgun (WGS) entry which is preliminary data.</text>
</comment>
<feature type="transmembrane region" description="Helical" evidence="3">
    <location>
        <begin position="103"/>
        <end position="125"/>
    </location>
</feature>
<dbReference type="PIRSF" id="PIRSF016661">
    <property type="entry name" value="BioY"/>
    <property type="match status" value="1"/>
</dbReference>
<gene>
    <name evidence="4" type="ORF">F1188_14050</name>
</gene>
<dbReference type="OrthoDB" id="9803495at2"/>
<dbReference type="AlphaFoldDB" id="A0A5M6I902"/>
<evidence type="ECO:0000256" key="2">
    <source>
        <dbReference type="PIRNR" id="PIRNR016661"/>
    </source>
</evidence>
<organism evidence="4 5">
    <name type="scientific">Roseospira marina</name>
    <dbReference type="NCBI Taxonomy" id="140057"/>
    <lineage>
        <taxon>Bacteria</taxon>
        <taxon>Pseudomonadati</taxon>
        <taxon>Pseudomonadota</taxon>
        <taxon>Alphaproteobacteria</taxon>
        <taxon>Rhodospirillales</taxon>
        <taxon>Rhodospirillaceae</taxon>
        <taxon>Roseospira</taxon>
    </lineage>
</organism>
<dbReference type="RefSeq" id="WP_150063072.1">
    <property type="nucleotide sequence ID" value="NZ_JACHII010000004.1"/>
</dbReference>
<keyword evidence="5" id="KW-1185">Reference proteome</keyword>
<comment type="similarity">
    <text evidence="1 2">Belongs to the BioY family.</text>
</comment>